<keyword evidence="6 7" id="KW-0472">Membrane</keyword>
<dbReference type="EMBL" id="HBGJ01002788">
    <property type="protein sequence ID" value="CAD9243461.1"/>
    <property type="molecule type" value="Transcribed_RNA"/>
</dbReference>
<dbReference type="PANTHER" id="PTHR31503">
    <property type="entry name" value="VACUOLAR CALCIUM ION TRANSPORTER"/>
    <property type="match status" value="1"/>
</dbReference>
<evidence type="ECO:0000256" key="7">
    <source>
        <dbReference type="SAM" id="Phobius"/>
    </source>
</evidence>
<evidence type="ECO:0000313" key="9">
    <source>
        <dbReference type="EMBL" id="CAD9243461.1"/>
    </source>
</evidence>
<feature type="transmembrane region" description="Helical" evidence="7">
    <location>
        <begin position="163"/>
        <end position="180"/>
    </location>
</feature>
<gene>
    <name evidence="9" type="ORF">PPAR1163_LOCUS1806</name>
</gene>
<accession>A0A7S1TQ08</accession>
<dbReference type="GO" id="GO:0015369">
    <property type="term" value="F:calcium:proton antiporter activity"/>
    <property type="evidence" value="ECO:0007669"/>
    <property type="project" value="TreeGrafter"/>
</dbReference>
<dbReference type="Pfam" id="PF01699">
    <property type="entry name" value="Na_Ca_ex"/>
    <property type="match status" value="2"/>
</dbReference>
<dbReference type="PANTHER" id="PTHR31503:SF22">
    <property type="entry name" value="VACUOLAR CALCIUM ION TRANSPORTER"/>
    <property type="match status" value="1"/>
</dbReference>
<evidence type="ECO:0000256" key="3">
    <source>
        <dbReference type="ARBA" id="ARBA00022692"/>
    </source>
</evidence>
<keyword evidence="5" id="KW-0406">Ion transport</keyword>
<evidence type="ECO:0000256" key="2">
    <source>
        <dbReference type="ARBA" id="ARBA00022448"/>
    </source>
</evidence>
<keyword evidence="4 7" id="KW-1133">Transmembrane helix</keyword>
<organism evidence="9">
    <name type="scientific">Phaeomonas parva</name>
    <dbReference type="NCBI Taxonomy" id="124430"/>
    <lineage>
        <taxon>Eukaryota</taxon>
        <taxon>Sar</taxon>
        <taxon>Stramenopiles</taxon>
        <taxon>Ochrophyta</taxon>
        <taxon>Pinguiophyceae</taxon>
        <taxon>Pinguiochrysidales</taxon>
        <taxon>Pinguiochrysidaceae</taxon>
        <taxon>Phaeomonas</taxon>
    </lineage>
</organism>
<evidence type="ECO:0000256" key="5">
    <source>
        <dbReference type="ARBA" id="ARBA00023065"/>
    </source>
</evidence>
<feature type="transmembrane region" description="Helical" evidence="7">
    <location>
        <begin position="192"/>
        <end position="214"/>
    </location>
</feature>
<dbReference type="GO" id="GO:0006874">
    <property type="term" value="P:intracellular calcium ion homeostasis"/>
    <property type="evidence" value="ECO:0007669"/>
    <property type="project" value="TreeGrafter"/>
</dbReference>
<dbReference type="GO" id="GO:0012505">
    <property type="term" value="C:endomembrane system"/>
    <property type="evidence" value="ECO:0007669"/>
    <property type="project" value="UniProtKB-SubCell"/>
</dbReference>
<feature type="domain" description="Sodium/calcium exchanger membrane region" evidence="8">
    <location>
        <begin position="312"/>
        <end position="454"/>
    </location>
</feature>
<reference evidence="9" key="1">
    <citation type="submission" date="2021-01" db="EMBL/GenBank/DDBJ databases">
        <authorList>
            <person name="Corre E."/>
            <person name="Pelletier E."/>
            <person name="Niang G."/>
            <person name="Scheremetjew M."/>
            <person name="Finn R."/>
            <person name="Kale V."/>
            <person name="Holt S."/>
            <person name="Cochrane G."/>
            <person name="Meng A."/>
            <person name="Brown T."/>
            <person name="Cohen L."/>
        </authorList>
    </citation>
    <scope>NUCLEOTIDE SEQUENCE</scope>
    <source>
        <strain evidence="9">CCMP2877</strain>
    </source>
</reference>
<feature type="transmembrane region" description="Helical" evidence="7">
    <location>
        <begin position="438"/>
        <end position="458"/>
    </location>
</feature>
<keyword evidence="3 7" id="KW-0812">Transmembrane</keyword>
<dbReference type="GO" id="GO:0005774">
    <property type="term" value="C:vacuolar membrane"/>
    <property type="evidence" value="ECO:0007669"/>
    <property type="project" value="UniProtKB-ARBA"/>
</dbReference>
<feature type="transmembrane region" description="Helical" evidence="7">
    <location>
        <begin position="410"/>
        <end position="431"/>
    </location>
</feature>
<evidence type="ECO:0000256" key="4">
    <source>
        <dbReference type="ARBA" id="ARBA00022989"/>
    </source>
</evidence>
<feature type="domain" description="Sodium/calcium exchanger membrane region" evidence="8">
    <location>
        <begin position="62"/>
        <end position="213"/>
    </location>
</feature>
<protein>
    <recommendedName>
        <fullName evidence="8">Sodium/calcium exchanger membrane region domain-containing protein</fullName>
    </recommendedName>
</protein>
<evidence type="ECO:0000259" key="8">
    <source>
        <dbReference type="Pfam" id="PF01699"/>
    </source>
</evidence>
<dbReference type="AlphaFoldDB" id="A0A7S1TQ08"/>
<keyword evidence="2" id="KW-0813">Transport</keyword>
<evidence type="ECO:0000256" key="6">
    <source>
        <dbReference type="ARBA" id="ARBA00023136"/>
    </source>
</evidence>
<feature type="transmembrane region" description="Helical" evidence="7">
    <location>
        <begin position="310"/>
        <end position="332"/>
    </location>
</feature>
<evidence type="ECO:0000256" key="1">
    <source>
        <dbReference type="ARBA" id="ARBA00004127"/>
    </source>
</evidence>
<dbReference type="Gene3D" id="1.20.1420.30">
    <property type="entry name" value="NCX, central ion-binding region"/>
    <property type="match status" value="2"/>
</dbReference>
<feature type="transmembrane region" description="Helical" evidence="7">
    <location>
        <begin position="378"/>
        <end position="404"/>
    </location>
</feature>
<proteinExistence type="predicted"/>
<sequence length="471" mass="51170">MYDLQEPLAAPAPQESSFGVLTFVREFGESSRKVLFSSKFNALMLFTPLALISWQADWSDAATLIFSLLSLMPMAERIGYVTESLAEYTGEYLGGLLNATMGNLPELIVCITALQSDDLRLIQLSLLGAIFGCLLLVLGHALLSGGMFFDEQTFNLKAAEPQFGILVLGGLSLLFPASLTQSDEQSKTDEINYSRGTAVVMIIEYGALLLFQMYTHNYLFAEGTSQDDDKPLDGEKERTVSAGAPSLAGFDMNDLEDRKEELANGHENGSAYSPMTREVNTTVVSLGKSGASDTGDDGGDDEDEEDPIPFWHAFLWLAILAAFIAVLSDALVEVFEEAAEELGVPEAFIAAIVLPIANNACEHACAVIFASRGQVDMALGTTVGSAVQIIMFVIPFTVIVAWMLDKDLTLYFQGFETSALFSTVLMVVLSIRTGTSTWITGFFLIGAYIIIAMGFFIASDIEFSDDDDERR</sequence>
<dbReference type="InterPro" id="IPR044880">
    <property type="entry name" value="NCX_ion-bd_dom_sf"/>
</dbReference>
<feature type="transmembrane region" description="Helical" evidence="7">
    <location>
        <begin position="121"/>
        <end position="143"/>
    </location>
</feature>
<comment type="subcellular location">
    <subcellularLocation>
        <location evidence="1">Endomembrane system</location>
        <topology evidence="1">Multi-pass membrane protein</topology>
    </subcellularLocation>
</comment>
<dbReference type="InterPro" id="IPR004837">
    <property type="entry name" value="NaCa_Exmemb"/>
</dbReference>
<name>A0A7S1TQ08_9STRA</name>
<dbReference type="InterPro" id="IPR004713">
    <property type="entry name" value="CaH_exchang"/>
</dbReference>